<evidence type="ECO:0000313" key="4">
    <source>
        <dbReference type="Proteomes" id="UP000249467"/>
    </source>
</evidence>
<evidence type="ECO:0000313" key="3">
    <source>
        <dbReference type="EMBL" id="PZO37894.1"/>
    </source>
</evidence>
<gene>
    <name evidence="3" type="ORF">DCF19_17680</name>
</gene>
<proteinExistence type="predicted"/>
<dbReference type="GO" id="GO:0008168">
    <property type="term" value="F:methyltransferase activity"/>
    <property type="evidence" value="ECO:0007669"/>
    <property type="project" value="UniProtKB-KW"/>
</dbReference>
<reference evidence="3 4" key="1">
    <citation type="submission" date="2018-04" db="EMBL/GenBank/DDBJ databases">
        <authorList>
            <person name="Go L.Y."/>
            <person name="Mitchell J.A."/>
        </authorList>
    </citation>
    <scope>NUCLEOTIDE SEQUENCE [LARGE SCALE GENOMIC DNA]</scope>
    <source>
        <strain evidence="3">ULC066bin1</strain>
    </source>
</reference>
<comment type="caution">
    <text evidence="3">The sequence shown here is derived from an EMBL/GenBank/DDBJ whole genome shotgun (WGS) entry which is preliminary data.</text>
</comment>
<dbReference type="InterPro" id="IPR041698">
    <property type="entry name" value="Methyltransf_25"/>
</dbReference>
<dbReference type="InterPro" id="IPR029063">
    <property type="entry name" value="SAM-dependent_MTases_sf"/>
</dbReference>
<sequence>MTTDILQEQIQYYRDRASEYDEWFFRQGRYDRGEPHRQLWFSEVADVEVALGESKPSGDILELASGTGLWTQHLADFATTLTAVDASPEVIALNKQRLNSTSSKYSIKYIIADLFNWTPSQQYDFIFFGFWLSHVHPDRFTDFWQTVKNALKPDGCVFFVDSLFNPESTANNHTKLDRQGYSERKLNDGKTYRIVKIFHEPLQLKESLQQLGWSGNVHSTTNFFLHGLVHL</sequence>
<dbReference type="PANTHER" id="PTHR43861:SF3">
    <property type="entry name" value="PUTATIVE (AFU_ORTHOLOGUE AFUA_2G14390)-RELATED"/>
    <property type="match status" value="1"/>
</dbReference>
<evidence type="ECO:0000256" key="1">
    <source>
        <dbReference type="ARBA" id="ARBA00022679"/>
    </source>
</evidence>
<dbReference type="AlphaFoldDB" id="A0A2W4VYB7"/>
<dbReference type="GO" id="GO:0032259">
    <property type="term" value="P:methylation"/>
    <property type="evidence" value="ECO:0007669"/>
    <property type="project" value="UniProtKB-KW"/>
</dbReference>
<evidence type="ECO:0000259" key="2">
    <source>
        <dbReference type="Pfam" id="PF13649"/>
    </source>
</evidence>
<organism evidence="3 4">
    <name type="scientific">Pseudanabaena frigida</name>
    <dbReference type="NCBI Taxonomy" id="945775"/>
    <lineage>
        <taxon>Bacteria</taxon>
        <taxon>Bacillati</taxon>
        <taxon>Cyanobacteriota</taxon>
        <taxon>Cyanophyceae</taxon>
        <taxon>Pseudanabaenales</taxon>
        <taxon>Pseudanabaenaceae</taxon>
        <taxon>Pseudanabaena</taxon>
    </lineage>
</organism>
<protein>
    <submittedName>
        <fullName evidence="3">Class I SAM-dependent methyltransferase</fullName>
    </submittedName>
</protein>
<feature type="domain" description="Methyltransferase" evidence="2">
    <location>
        <begin position="60"/>
        <end position="155"/>
    </location>
</feature>
<name>A0A2W4VYB7_9CYAN</name>
<dbReference type="Proteomes" id="UP000249467">
    <property type="component" value="Unassembled WGS sequence"/>
</dbReference>
<dbReference type="Gene3D" id="3.40.50.150">
    <property type="entry name" value="Vaccinia Virus protein VP39"/>
    <property type="match status" value="1"/>
</dbReference>
<reference evidence="3 4" key="2">
    <citation type="submission" date="2018-06" db="EMBL/GenBank/DDBJ databases">
        <title>Metagenomic assembly of (sub)arctic Cyanobacteria and their associated microbiome from non-axenic cultures.</title>
        <authorList>
            <person name="Baurain D."/>
        </authorList>
    </citation>
    <scope>NUCLEOTIDE SEQUENCE [LARGE SCALE GENOMIC DNA]</scope>
    <source>
        <strain evidence="3">ULC066bin1</strain>
    </source>
</reference>
<keyword evidence="1 3" id="KW-0808">Transferase</keyword>
<dbReference type="CDD" id="cd02440">
    <property type="entry name" value="AdoMet_MTases"/>
    <property type="match status" value="1"/>
</dbReference>
<dbReference type="SUPFAM" id="SSF53335">
    <property type="entry name" value="S-adenosyl-L-methionine-dependent methyltransferases"/>
    <property type="match status" value="1"/>
</dbReference>
<keyword evidence="3" id="KW-0489">Methyltransferase</keyword>
<accession>A0A2W4VYB7</accession>
<dbReference type="Pfam" id="PF13649">
    <property type="entry name" value="Methyltransf_25"/>
    <property type="match status" value="1"/>
</dbReference>
<dbReference type="PANTHER" id="PTHR43861">
    <property type="entry name" value="TRANS-ACONITATE 2-METHYLTRANSFERASE-RELATED"/>
    <property type="match status" value="1"/>
</dbReference>
<dbReference type="EMBL" id="QBML01000027">
    <property type="protein sequence ID" value="PZO37894.1"/>
    <property type="molecule type" value="Genomic_DNA"/>
</dbReference>